<sequence>MTAGIGHRGIIDIHLHTVIEQLYLQPINLISASSVIQTDIIVSGKRRAGIFKAEADVVDLTGTFK</sequence>
<proteinExistence type="predicted"/>
<protein>
    <submittedName>
        <fullName evidence="1">Uncharacterized protein</fullName>
    </submittedName>
</protein>
<name>A0ABZ2DT53_RAOOR</name>
<dbReference type="Proteomes" id="UP001350972">
    <property type="component" value="Chromosome"/>
</dbReference>
<evidence type="ECO:0000313" key="2">
    <source>
        <dbReference type="Proteomes" id="UP001350972"/>
    </source>
</evidence>
<organism evidence="1 2">
    <name type="scientific">Raoultella ornithinolytica</name>
    <name type="common">Klebsiella ornithinolytica</name>
    <dbReference type="NCBI Taxonomy" id="54291"/>
    <lineage>
        <taxon>Bacteria</taxon>
        <taxon>Pseudomonadati</taxon>
        <taxon>Pseudomonadota</taxon>
        <taxon>Gammaproteobacteria</taxon>
        <taxon>Enterobacterales</taxon>
        <taxon>Enterobacteriaceae</taxon>
        <taxon>Klebsiella/Raoultella group</taxon>
        <taxon>Raoultella</taxon>
    </lineage>
</organism>
<dbReference type="EMBL" id="CP145163">
    <property type="protein sequence ID" value="WWC11448.1"/>
    <property type="molecule type" value="Genomic_DNA"/>
</dbReference>
<dbReference type="RefSeq" id="WP_048757040.1">
    <property type="nucleotide sequence ID" value="NZ_CP138913.1"/>
</dbReference>
<reference evidence="1 2" key="1">
    <citation type="submission" date="2024-02" db="EMBL/GenBank/DDBJ databases">
        <title>Tn5403 promotes plasmid rearrangements and degradation of the Klebsiella pneumoniae carbapenemase (KPC) transposon Tn4401.</title>
        <authorList>
            <person name="Sheppard A.E."/>
            <person name="Barry K.E."/>
            <person name="Parikh H.I."/>
            <person name="Vegesana K."/>
            <person name="Sebra R."/>
            <person name="George S."/>
            <person name="Sanderson N.D."/>
            <person name="Stoesser N."/>
            <person name="Eyre D.W."/>
            <person name="Crook D.W."/>
            <person name="Walker A.S."/>
            <person name="Mathers A.J."/>
        </authorList>
    </citation>
    <scope>NUCLEOTIDE SEQUENCE [LARGE SCALE GENOMIC DNA]</scope>
    <source>
        <strain evidence="1 2">CAV1921</strain>
    </source>
</reference>
<keyword evidence="2" id="KW-1185">Reference proteome</keyword>
<gene>
    <name evidence="1" type="ORF">LM286_24685</name>
</gene>
<evidence type="ECO:0000313" key="1">
    <source>
        <dbReference type="EMBL" id="WWC11448.1"/>
    </source>
</evidence>
<accession>A0ABZ2DT53</accession>